<proteinExistence type="predicted"/>
<gene>
    <name evidence="1" type="ORF">METZ01_LOCUS450846</name>
</gene>
<evidence type="ECO:0000313" key="1">
    <source>
        <dbReference type="EMBL" id="SVD97992.1"/>
    </source>
</evidence>
<dbReference type="AlphaFoldDB" id="A0A382ZRA6"/>
<dbReference type="EMBL" id="UINC01185993">
    <property type="protein sequence ID" value="SVD97992.1"/>
    <property type="molecule type" value="Genomic_DNA"/>
</dbReference>
<protein>
    <submittedName>
        <fullName evidence="1">Uncharacterized protein</fullName>
    </submittedName>
</protein>
<accession>A0A382ZRA6</accession>
<name>A0A382ZRA6_9ZZZZ</name>
<organism evidence="1">
    <name type="scientific">marine metagenome</name>
    <dbReference type="NCBI Taxonomy" id="408172"/>
    <lineage>
        <taxon>unclassified sequences</taxon>
        <taxon>metagenomes</taxon>
        <taxon>ecological metagenomes</taxon>
    </lineage>
</organism>
<reference evidence="1" key="1">
    <citation type="submission" date="2018-05" db="EMBL/GenBank/DDBJ databases">
        <authorList>
            <person name="Lanie J.A."/>
            <person name="Ng W.-L."/>
            <person name="Kazmierczak K.M."/>
            <person name="Andrzejewski T.M."/>
            <person name="Davidsen T.M."/>
            <person name="Wayne K.J."/>
            <person name="Tettelin H."/>
            <person name="Glass J.I."/>
            <person name="Rusch D."/>
            <person name="Podicherti R."/>
            <person name="Tsui H.-C.T."/>
            <person name="Winkler M.E."/>
        </authorList>
    </citation>
    <scope>NUCLEOTIDE SEQUENCE</scope>
</reference>
<sequence>MDFSFFRPIFVSALDICLNYYYERSVDILIKIID</sequence>